<evidence type="ECO:0000256" key="1">
    <source>
        <dbReference type="SAM" id="MobiDB-lite"/>
    </source>
</evidence>
<dbReference type="Proteomes" id="UP000660729">
    <property type="component" value="Unassembled WGS sequence"/>
</dbReference>
<dbReference type="AlphaFoldDB" id="A0A8H6VHW0"/>
<reference evidence="2" key="1">
    <citation type="submission" date="2020-04" db="EMBL/GenBank/DDBJ databases">
        <title>Draft genome resource of the tomato pathogen Pseudocercospora fuligena.</title>
        <authorList>
            <person name="Zaccaron A."/>
        </authorList>
    </citation>
    <scope>NUCLEOTIDE SEQUENCE</scope>
    <source>
        <strain evidence="2">PF001</strain>
    </source>
</reference>
<dbReference type="PANTHER" id="PTHR24216">
    <property type="entry name" value="PAXILLIN-RELATED"/>
    <property type="match status" value="1"/>
</dbReference>
<feature type="region of interest" description="Disordered" evidence="1">
    <location>
        <begin position="322"/>
        <end position="341"/>
    </location>
</feature>
<dbReference type="EMBL" id="JABCIY010000150">
    <property type="protein sequence ID" value="KAF7192145.1"/>
    <property type="molecule type" value="Genomic_DNA"/>
</dbReference>
<accession>A0A8H6VHW0</accession>
<organism evidence="2 3">
    <name type="scientific">Pseudocercospora fuligena</name>
    <dbReference type="NCBI Taxonomy" id="685502"/>
    <lineage>
        <taxon>Eukaryota</taxon>
        <taxon>Fungi</taxon>
        <taxon>Dikarya</taxon>
        <taxon>Ascomycota</taxon>
        <taxon>Pezizomycotina</taxon>
        <taxon>Dothideomycetes</taxon>
        <taxon>Dothideomycetidae</taxon>
        <taxon>Mycosphaerellales</taxon>
        <taxon>Mycosphaerellaceae</taxon>
        <taxon>Pseudocercospora</taxon>
    </lineage>
</organism>
<proteinExistence type="predicted"/>
<evidence type="ECO:0000313" key="2">
    <source>
        <dbReference type="EMBL" id="KAF7192145.1"/>
    </source>
</evidence>
<protein>
    <submittedName>
        <fullName evidence="2">Uncharacterized protein</fullName>
    </submittedName>
</protein>
<dbReference type="PANTHER" id="PTHR24216:SF65">
    <property type="entry name" value="PAXILLIN-LIKE PROTEIN 1"/>
    <property type="match status" value="1"/>
</dbReference>
<keyword evidence="3" id="KW-1185">Reference proteome</keyword>
<name>A0A8H6VHW0_9PEZI</name>
<sequence>MRTLYSRSLYATGVSLTSLLTSQASRHHTITSKMRLAPNIATGLAALAVNIFPNDNKVNNNNKGSPAGSFLPESPEPPSYTASTCDLICRSRIVYPVVYSSATIGISMVMTAQNSWDWCNENSEMCKSSITSTCNMISEKLVADSRPNLLEDKCDDNCLLKELELASQKAAYWAMDWAIGGINGTMTEDDEEDLMTIKERLRTWGFGSRMAEIITTKDLLFSSWPQMFEEKLPIGGENWNGVTGDAIMLMAKFFDPESKIPGSIDDMILLPGKWLNADSSGFAKMWQQLATSRAADVRHSWLGKMARAVYEVVQRGDVKPREQFPSIHDDEDRAGEFPTWTGPSGISPKDFMYMAGRLSGEKWPGFDAVFSRPRSVFEKRGVNPGADEIFMVEKYDVHSNTHYSRYCMDAAAPGEVRGDYRRWVEVDGQGIPTTQPPTHFWLHKNQLKKVTRDDFKDMDVSKDVDAGEGPSTHNVDALNQPAVAVEDKLASNYELVAEQAVDKLRVAIVSLSDAKGKKPAKFNLPELLISSPIFRSRSKVAYNVIKKELKRIKDQHQQPDPKPSQPDLPHPDPAQPEPPSPNPPGPPPLPPAPPVNPPSLPDAPSLPDPPAQPQPQPQPNPPCDPPTNCHPPPSPPEPPVIPEPPSPPKPASPKIPPIIPPIIPIPGHHSDDHTSTSRTHSLTSYATPATTKTSSQVSSSSGLTGFGLPPLVLPVPTSHVTAVSGSASGVLPAYGMNRGIGLRCN</sequence>
<dbReference type="OrthoDB" id="3649064at2759"/>
<feature type="compositionally biased region" description="Basic and acidic residues" evidence="1">
    <location>
        <begin position="322"/>
        <end position="335"/>
    </location>
</feature>
<gene>
    <name evidence="2" type="ORF">HII31_06531</name>
</gene>
<feature type="region of interest" description="Disordered" evidence="1">
    <location>
        <begin position="552"/>
        <end position="702"/>
    </location>
</feature>
<feature type="compositionally biased region" description="Pro residues" evidence="1">
    <location>
        <begin position="560"/>
        <end position="664"/>
    </location>
</feature>
<comment type="caution">
    <text evidence="2">The sequence shown here is derived from an EMBL/GenBank/DDBJ whole genome shotgun (WGS) entry which is preliminary data.</text>
</comment>
<evidence type="ECO:0000313" key="3">
    <source>
        <dbReference type="Proteomes" id="UP000660729"/>
    </source>
</evidence>